<feature type="transmembrane region" description="Helical" evidence="1">
    <location>
        <begin position="20"/>
        <end position="44"/>
    </location>
</feature>
<organism evidence="2 3">
    <name type="scientific">Glossina pallidipes</name>
    <name type="common">Tsetse fly</name>
    <dbReference type="NCBI Taxonomy" id="7398"/>
    <lineage>
        <taxon>Eukaryota</taxon>
        <taxon>Metazoa</taxon>
        <taxon>Ecdysozoa</taxon>
        <taxon>Arthropoda</taxon>
        <taxon>Hexapoda</taxon>
        <taxon>Insecta</taxon>
        <taxon>Pterygota</taxon>
        <taxon>Neoptera</taxon>
        <taxon>Endopterygota</taxon>
        <taxon>Diptera</taxon>
        <taxon>Brachycera</taxon>
        <taxon>Muscomorpha</taxon>
        <taxon>Hippoboscoidea</taxon>
        <taxon>Glossinidae</taxon>
        <taxon>Glossina</taxon>
    </lineage>
</organism>
<reference evidence="3" key="1">
    <citation type="submission" date="2014-03" db="EMBL/GenBank/DDBJ databases">
        <authorList>
            <person name="Aksoy S."/>
            <person name="Warren W."/>
            <person name="Wilson R.K."/>
        </authorList>
    </citation>
    <scope>NUCLEOTIDE SEQUENCE [LARGE SCALE GENOMIC DNA]</scope>
    <source>
        <strain evidence="3">IAEA</strain>
    </source>
</reference>
<dbReference type="EnsemblMetazoa" id="GPAI032385-RA">
    <property type="protein sequence ID" value="GPAI032385-PA"/>
    <property type="gene ID" value="GPAI032385"/>
</dbReference>
<keyword evidence="3" id="KW-1185">Reference proteome</keyword>
<evidence type="ECO:0000313" key="2">
    <source>
        <dbReference type="EnsemblMetazoa" id="GPAI032385-PA"/>
    </source>
</evidence>
<evidence type="ECO:0000256" key="1">
    <source>
        <dbReference type="SAM" id="Phobius"/>
    </source>
</evidence>
<protein>
    <submittedName>
        <fullName evidence="2">Uncharacterized protein</fullName>
    </submittedName>
</protein>
<keyword evidence="1" id="KW-1133">Transmembrane helix</keyword>
<dbReference type="Proteomes" id="UP000092445">
    <property type="component" value="Unassembled WGS sequence"/>
</dbReference>
<sequence>MFSVSFCFLFKGIVPSTRYGYAIAVLATTVVLSALMGAAGILFYEAGRLDLLIDAGALSISDALERLVCASGPAKCKNGRCSVPSFIRYAAHDVVFQRKEDVRKNFIPRIPLLVINGVQYLLILQCVKSSSYLIAVRNAIQSFTHYTITTTPSKLIQKLFINKTNATDDDTPTTAVDAR</sequence>
<proteinExistence type="predicted"/>
<dbReference type="VEuPathDB" id="VectorBase:GPAI032385"/>
<accession>A0A1B0A2E7</accession>
<keyword evidence="1" id="KW-0812">Transmembrane</keyword>
<evidence type="ECO:0000313" key="3">
    <source>
        <dbReference type="Proteomes" id="UP000092445"/>
    </source>
</evidence>
<name>A0A1B0A2E7_GLOPL</name>
<reference evidence="2" key="2">
    <citation type="submission" date="2020-05" db="UniProtKB">
        <authorList>
            <consortium name="EnsemblMetazoa"/>
        </authorList>
    </citation>
    <scope>IDENTIFICATION</scope>
    <source>
        <strain evidence="2">IAEA</strain>
    </source>
</reference>
<keyword evidence="1" id="KW-0472">Membrane</keyword>
<dbReference type="AlphaFoldDB" id="A0A1B0A2E7"/>